<dbReference type="PANTHER" id="PTHR34982:SF1">
    <property type="entry name" value="FLAGELLAR ASSEMBLY PROTEIN FLIH"/>
    <property type="match status" value="1"/>
</dbReference>
<evidence type="ECO:0000256" key="2">
    <source>
        <dbReference type="ARBA" id="ARBA00006602"/>
    </source>
</evidence>
<evidence type="ECO:0000256" key="1">
    <source>
        <dbReference type="ARBA" id="ARBA00003041"/>
    </source>
</evidence>
<evidence type="ECO:0000313" key="8">
    <source>
        <dbReference type="EMBL" id="WAH44649.1"/>
    </source>
</evidence>
<dbReference type="Pfam" id="PF02108">
    <property type="entry name" value="FliH"/>
    <property type="match status" value="1"/>
</dbReference>
<protein>
    <submittedName>
        <fullName evidence="8">FliH/SctL family protein</fullName>
    </submittedName>
</protein>
<comment type="function">
    <text evidence="1">Needed for flagellar regrowth and assembly.</text>
</comment>
<name>A0ABY6ZP86_9BACL</name>
<keyword evidence="6" id="KW-1006">Bacterial flagellum protein export</keyword>
<keyword evidence="9" id="KW-1185">Reference proteome</keyword>
<comment type="similarity">
    <text evidence="2">Belongs to the FliH family.</text>
</comment>
<keyword evidence="3" id="KW-0813">Transport</keyword>
<evidence type="ECO:0000256" key="4">
    <source>
        <dbReference type="ARBA" id="ARBA00022795"/>
    </source>
</evidence>
<proteinExistence type="inferred from homology"/>
<evidence type="ECO:0000313" key="9">
    <source>
        <dbReference type="Proteomes" id="UP001164761"/>
    </source>
</evidence>
<gene>
    <name evidence="8" type="ORF">NZD89_17715</name>
</gene>
<dbReference type="Proteomes" id="UP001164761">
    <property type="component" value="Chromosome"/>
</dbReference>
<dbReference type="InterPro" id="IPR018035">
    <property type="entry name" value="Flagellar_FliH/T3SS_HrpE"/>
</dbReference>
<evidence type="ECO:0000256" key="6">
    <source>
        <dbReference type="ARBA" id="ARBA00023225"/>
    </source>
</evidence>
<reference evidence="8" key="1">
    <citation type="submission" date="2022-08" db="EMBL/GenBank/DDBJ databases">
        <title>Alicyclobacillus fastidiosus DSM 17978, complete genome.</title>
        <authorList>
            <person name="Wang Q."/>
            <person name="Cai R."/>
            <person name="Wang Z."/>
        </authorList>
    </citation>
    <scope>NUCLEOTIDE SEQUENCE</scope>
    <source>
        <strain evidence="8">DSM 17978</strain>
    </source>
</reference>
<dbReference type="PANTHER" id="PTHR34982">
    <property type="entry name" value="YOP PROTEINS TRANSLOCATION PROTEIN L"/>
    <property type="match status" value="1"/>
</dbReference>
<keyword evidence="5" id="KW-0653">Protein transport</keyword>
<evidence type="ECO:0000256" key="3">
    <source>
        <dbReference type="ARBA" id="ARBA00022448"/>
    </source>
</evidence>
<dbReference type="RefSeq" id="WP_268008525.1">
    <property type="nucleotide sequence ID" value="NZ_BSUT01000001.1"/>
</dbReference>
<feature type="domain" description="Flagellar assembly protein FliH/Type III secretion system HrpE" evidence="7">
    <location>
        <begin position="109"/>
        <end position="237"/>
    </location>
</feature>
<evidence type="ECO:0000256" key="5">
    <source>
        <dbReference type="ARBA" id="ARBA00022927"/>
    </source>
</evidence>
<organism evidence="8 9">
    <name type="scientific">Alicyclobacillus fastidiosus</name>
    <dbReference type="NCBI Taxonomy" id="392011"/>
    <lineage>
        <taxon>Bacteria</taxon>
        <taxon>Bacillati</taxon>
        <taxon>Bacillota</taxon>
        <taxon>Bacilli</taxon>
        <taxon>Bacillales</taxon>
        <taxon>Alicyclobacillaceae</taxon>
        <taxon>Alicyclobacillus</taxon>
    </lineage>
</organism>
<sequence length="258" mass="27984">MLKHLTSTWLPDGMQPIPIATTEAEVAVGLDPLDVEAELVVDSAAILAEAEAACEQMLANATAQARDLVERARAEAESVRLAAEHAGFEEGLRRGREEANVAFGEWKAQEQAALTAIAQGIDEQRAQSIAALQPVVEEVAMAAVQKLLYRELATEPADIGSMVEELLHYVIHSTSVQVRVHPDDYTAARQAHPKWKMLNYGEWEITVVPDPALSPGDCDIRGTGGRVDATVRTRLDELRHTLHQLTLQQGDAVGGTDT</sequence>
<dbReference type="InterPro" id="IPR051472">
    <property type="entry name" value="T3SS_Stator/FliH"/>
</dbReference>
<accession>A0ABY6ZP86</accession>
<keyword evidence="4" id="KW-1005">Bacterial flagellum biogenesis</keyword>
<evidence type="ECO:0000259" key="7">
    <source>
        <dbReference type="Pfam" id="PF02108"/>
    </source>
</evidence>
<dbReference type="EMBL" id="CP104067">
    <property type="protein sequence ID" value="WAH44649.1"/>
    <property type="molecule type" value="Genomic_DNA"/>
</dbReference>